<feature type="signal peptide" evidence="2">
    <location>
        <begin position="1"/>
        <end position="32"/>
    </location>
</feature>
<evidence type="ECO:0000256" key="2">
    <source>
        <dbReference type="SAM" id="SignalP"/>
    </source>
</evidence>
<feature type="domain" description="SHIRT" evidence="3">
    <location>
        <begin position="280"/>
        <end position="355"/>
    </location>
</feature>
<dbReference type="InterPro" id="IPR041030">
    <property type="entry name" value="SHIRT"/>
</dbReference>
<evidence type="ECO:0000256" key="1">
    <source>
        <dbReference type="SAM" id="Phobius"/>
    </source>
</evidence>
<evidence type="ECO:0000259" key="3">
    <source>
        <dbReference type="Pfam" id="PF18655"/>
    </source>
</evidence>
<feature type="chain" id="PRO_5047108291" evidence="2">
    <location>
        <begin position="33"/>
        <end position="494"/>
    </location>
</feature>
<evidence type="ECO:0000313" key="5">
    <source>
        <dbReference type="Proteomes" id="UP001597036"/>
    </source>
</evidence>
<dbReference type="Proteomes" id="UP001597036">
    <property type="component" value="Unassembled WGS sequence"/>
</dbReference>
<protein>
    <submittedName>
        <fullName evidence="4">SHIRT domain-containing protein</fullName>
    </submittedName>
</protein>
<comment type="caution">
    <text evidence="4">The sequence shown here is derived from an EMBL/GenBank/DDBJ whole genome shotgun (WGS) entry which is preliminary data.</text>
</comment>
<gene>
    <name evidence="4" type="ORF">ACFQY8_07505</name>
</gene>
<reference evidence="5" key="1">
    <citation type="journal article" date="2019" name="Int. J. Syst. Evol. Microbiol.">
        <title>The Global Catalogue of Microorganisms (GCM) 10K type strain sequencing project: providing services to taxonomists for standard genome sequencing and annotation.</title>
        <authorList>
            <consortium name="The Broad Institute Genomics Platform"/>
            <consortium name="The Broad Institute Genome Sequencing Center for Infectious Disease"/>
            <person name="Wu L."/>
            <person name="Ma J."/>
        </authorList>
    </citation>
    <scope>NUCLEOTIDE SEQUENCE [LARGE SCALE GENOMIC DNA]</scope>
    <source>
        <strain evidence="5">CCM 8604</strain>
    </source>
</reference>
<proteinExistence type="predicted"/>
<keyword evidence="1" id="KW-0812">Transmembrane</keyword>
<organism evidence="4 5">
    <name type="scientific">Alloscardovia venturai</name>
    <dbReference type="NCBI Taxonomy" id="1769421"/>
    <lineage>
        <taxon>Bacteria</taxon>
        <taxon>Bacillati</taxon>
        <taxon>Actinomycetota</taxon>
        <taxon>Actinomycetes</taxon>
        <taxon>Bifidobacteriales</taxon>
        <taxon>Bifidobacteriaceae</taxon>
        <taxon>Alloscardovia</taxon>
    </lineage>
</organism>
<keyword evidence="2" id="KW-0732">Signal</keyword>
<accession>A0ABW2Y736</accession>
<name>A0ABW2Y736_9BIFI</name>
<feature type="domain" description="SHIRT" evidence="3">
    <location>
        <begin position="364"/>
        <end position="436"/>
    </location>
</feature>
<keyword evidence="1" id="KW-0472">Membrane</keyword>
<keyword evidence="1" id="KW-1133">Transmembrane helix</keyword>
<keyword evidence="5" id="KW-1185">Reference proteome</keyword>
<evidence type="ECO:0000313" key="4">
    <source>
        <dbReference type="EMBL" id="MFD0705586.1"/>
    </source>
</evidence>
<sequence>MSKRSLSSRICAVVVAIVAAVAMMFAAVPAHAATSVTVDVSIDGNPTQIAKQCENPQSYNVGYKGTMDMSEVWKTWEESSTATQFMLALIKGLNPASRTEWKNVMMSGTWTMSWKIDTTRLTLDSSMLTKDAFQAAYEAANPGTGFTQFMRVTSVNYDSATGTVSATYGLSDGNAYKLTAGSDTRASAVRAEVLDNEANRPAKIYFVTPQGFLTLPASKFEAGKSFDGTDPQVTGTMQVSVNQEEVPNAQAATMMSSFNPLTFSPKQIIPTVTTKMVDNTVQYAFASEDGTQLPADVMKQLPACSTAETGKEVAAPISFTDVETDTGTWSFAQWDNATQTMDEKGLKFVGTWKFTLKTATASAEFKSVDGTSIPQEILNKLPKPITGNVGEKIEVTPTHFADYVTKTGTWKFIGWDETSKTMTADGITFVGTWKFEKNATVVPTKPAASGLAATKPAVQKTLSKTGSAVAAIAVVAILLLVGGVAIVILRKKRS</sequence>
<dbReference type="RefSeq" id="WP_377939327.1">
    <property type="nucleotide sequence ID" value="NZ_JBHTHQ010000023.1"/>
</dbReference>
<feature type="transmembrane region" description="Helical" evidence="1">
    <location>
        <begin position="468"/>
        <end position="489"/>
    </location>
</feature>
<dbReference type="EMBL" id="JBHTHQ010000023">
    <property type="protein sequence ID" value="MFD0705586.1"/>
    <property type="molecule type" value="Genomic_DNA"/>
</dbReference>
<dbReference type="Pfam" id="PF18655">
    <property type="entry name" value="SHIRT"/>
    <property type="match status" value="2"/>
</dbReference>